<keyword evidence="11" id="KW-1185">Reference proteome</keyword>
<dbReference type="InterPro" id="IPR033947">
    <property type="entry name" value="ETF_alpha_N"/>
</dbReference>
<dbReference type="InterPro" id="IPR001308">
    <property type="entry name" value="ETF_a/FixB"/>
</dbReference>
<evidence type="ECO:0000313" key="10">
    <source>
        <dbReference type="EMBL" id="VDK43656.1"/>
    </source>
</evidence>
<dbReference type="Pfam" id="PF00766">
    <property type="entry name" value="ETF_alpha"/>
    <property type="match status" value="1"/>
</dbReference>
<keyword evidence="5 7" id="KW-0274">FAD</keyword>
<dbReference type="PANTHER" id="PTHR43153">
    <property type="entry name" value="ELECTRON TRANSFER FLAVOPROTEIN ALPHA"/>
    <property type="match status" value="1"/>
</dbReference>
<evidence type="ECO:0000256" key="7">
    <source>
        <dbReference type="PIRNR" id="PIRNR000089"/>
    </source>
</evidence>
<evidence type="ECO:0000256" key="4">
    <source>
        <dbReference type="ARBA" id="ARBA00022630"/>
    </source>
</evidence>
<feature type="domain" description="Electron transfer flavoprotein alpha/beta-subunit N-terminal" evidence="9">
    <location>
        <begin position="27"/>
        <end position="210"/>
    </location>
</feature>
<keyword evidence="4 7" id="KW-0285">Flavoprotein</keyword>
<evidence type="ECO:0000256" key="1">
    <source>
        <dbReference type="ARBA" id="ARBA00004305"/>
    </source>
</evidence>
<dbReference type="AlphaFoldDB" id="A0A0M3JT84"/>
<keyword evidence="7" id="KW-0496">Mitochondrion</keyword>
<dbReference type="WBParaSite" id="ASIM_0001122701-mRNA-1">
    <property type="protein sequence ID" value="ASIM_0001122701-mRNA-1"/>
    <property type="gene ID" value="ASIM_0001122701"/>
</dbReference>
<feature type="binding site" evidence="8">
    <location>
        <position position="237"/>
    </location>
    <ligand>
        <name>FAD</name>
        <dbReference type="ChEBI" id="CHEBI:57692"/>
    </ligand>
</feature>
<dbReference type="SUPFAM" id="SSF52402">
    <property type="entry name" value="Adenine nucleotide alpha hydrolases-like"/>
    <property type="match status" value="1"/>
</dbReference>
<dbReference type="InterPro" id="IPR029035">
    <property type="entry name" value="DHS-like_NAD/FAD-binding_dom"/>
</dbReference>
<evidence type="ECO:0000313" key="11">
    <source>
        <dbReference type="Proteomes" id="UP000267096"/>
    </source>
</evidence>
<comment type="subcellular location">
    <subcellularLocation>
        <location evidence="1 7">Mitochondrion matrix</location>
    </subcellularLocation>
</comment>
<dbReference type="PROSITE" id="PS00696">
    <property type="entry name" value="ETF_ALPHA"/>
    <property type="match status" value="1"/>
</dbReference>
<evidence type="ECO:0000256" key="2">
    <source>
        <dbReference type="ARBA" id="ARBA00005817"/>
    </source>
</evidence>
<dbReference type="InterPro" id="IPR014730">
    <property type="entry name" value="ETF_a/b_N"/>
</dbReference>
<accession>A0A0M3JT84</accession>
<evidence type="ECO:0000259" key="9">
    <source>
        <dbReference type="SMART" id="SM00893"/>
    </source>
</evidence>
<evidence type="ECO:0000256" key="8">
    <source>
        <dbReference type="PIRSR" id="PIRSR000089-1"/>
    </source>
</evidence>
<comment type="subunit">
    <text evidence="7">Heterodimer of an alpha and a beta subunit.</text>
</comment>
<dbReference type="OrthoDB" id="1715808at2759"/>
<organism evidence="12">
    <name type="scientific">Anisakis simplex</name>
    <name type="common">Herring worm</name>
    <dbReference type="NCBI Taxonomy" id="6269"/>
    <lineage>
        <taxon>Eukaryota</taxon>
        <taxon>Metazoa</taxon>
        <taxon>Ecdysozoa</taxon>
        <taxon>Nematoda</taxon>
        <taxon>Chromadorea</taxon>
        <taxon>Rhabditida</taxon>
        <taxon>Spirurina</taxon>
        <taxon>Ascaridomorpha</taxon>
        <taxon>Ascaridoidea</taxon>
        <taxon>Anisakidae</taxon>
        <taxon>Anisakis</taxon>
        <taxon>Anisakis simplex complex</taxon>
    </lineage>
</organism>
<reference evidence="12" key="1">
    <citation type="submission" date="2017-02" db="UniProtKB">
        <authorList>
            <consortium name="WormBaseParasite"/>
        </authorList>
    </citation>
    <scope>IDENTIFICATION</scope>
</reference>
<dbReference type="PIRSF" id="PIRSF000089">
    <property type="entry name" value="Electra_flavoP_a"/>
    <property type="match status" value="1"/>
</dbReference>
<dbReference type="FunFam" id="3.40.50.1220:FF:000001">
    <property type="entry name" value="Electron transfer flavoprotein, alpha subunit"/>
    <property type="match status" value="1"/>
</dbReference>
<feature type="binding site" evidence="8">
    <location>
        <position position="314"/>
    </location>
    <ligand>
        <name>FAD</name>
        <dbReference type="ChEBI" id="CHEBI:57692"/>
    </ligand>
</feature>
<dbReference type="SUPFAM" id="SSF52467">
    <property type="entry name" value="DHS-like NAD/FAD-binding domain"/>
    <property type="match status" value="1"/>
</dbReference>
<dbReference type="GO" id="GO:0005759">
    <property type="term" value="C:mitochondrial matrix"/>
    <property type="evidence" value="ECO:0007669"/>
    <property type="project" value="UniProtKB-SubCell"/>
</dbReference>
<dbReference type="Proteomes" id="UP000267096">
    <property type="component" value="Unassembled WGS sequence"/>
</dbReference>
<dbReference type="SMART" id="SM00893">
    <property type="entry name" value="ETF"/>
    <property type="match status" value="1"/>
</dbReference>
<dbReference type="InterPro" id="IPR014729">
    <property type="entry name" value="Rossmann-like_a/b/a_fold"/>
</dbReference>
<dbReference type="EMBL" id="UYRR01031019">
    <property type="protein sequence ID" value="VDK43656.1"/>
    <property type="molecule type" value="Genomic_DNA"/>
</dbReference>
<feature type="binding site" evidence="8">
    <location>
        <begin position="276"/>
        <end position="280"/>
    </location>
    <ligand>
        <name>FAD</name>
        <dbReference type="ChEBI" id="CHEBI:57692"/>
    </ligand>
</feature>
<dbReference type="GO" id="GO:0033539">
    <property type="term" value="P:fatty acid beta-oxidation using acyl-CoA dehydrogenase"/>
    <property type="evidence" value="ECO:0007669"/>
    <property type="project" value="TreeGrafter"/>
</dbReference>
<sequence length="334" mass="35438">MLSARPVFRFVSQITAIRRSDIRFASTLVIAEHDDTKLNSITLNTITAASKLGDVSVLVAGANAKKIAEQVTKVEHVKRVLVAQDEKLKAQLPELLTNVVLASQNQFKFNAIVAGASAFGRSLIPRVAAKLDVSPLSDVIEIHSEDTFSRPMYAGNAISKVKSTAPIKMITFRSTAFPPAKLEGGSGAAEDGISSSYHILTPSSDLSFDKVKFVGQELTKSSRPELNSAKVVVSGGRGVGSAENFKIIYDLADKLNAGVGASRAAVDAGYVPNDMQVGQTGKIVAPELYIAIGISGAIQHIAGMKDSKVIVAINKDADAPIFQVVFISHPLLLK</sequence>
<dbReference type="Pfam" id="PF01012">
    <property type="entry name" value="ETF"/>
    <property type="match status" value="1"/>
</dbReference>
<evidence type="ECO:0000256" key="6">
    <source>
        <dbReference type="ARBA" id="ARBA00022982"/>
    </source>
</evidence>
<dbReference type="InterPro" id="IPR018206">
    <property type="entry name" value="ETF_asu_C_CS"/>
</dbReference>
<dbReference type="CDD" id="cd01715">
    <property type="entry name" value="ETF_alpha"/>
    <property type="match status" value="1"/>
</dbReference>
<dbReference type="InterPro" id="IPR014731">
    <property type="entry name" value="ETF_asu_C"/>
</dbReference>
<dbReference type="Gene3D" id="3.40.50.620">
    <property type="entry name" value="HUPs"/>
    <property type="match status" value="1"/>
</dbReference>
<protein>
    <recommendedName>
        <fullName evidence="7">Electron transfer flavoprotein subunit alpha</fullName>
        <shortName evidence="7">Alpha-ETF</shortName>
    </recommendedName>
</protein>
<evidence type="ECO:0000256" key="5">
    <source>
        <dbReference type="ARBA" id="ARBA00022827"/>
    </source>
</evidence>
<proteinExistence type="inferred from homology"/>
<dbReference type="PANTHER" id="PTHR43153:SF1">
    <property type="entry name" value="ELECTRON TRANSFER FLAVOPROTEIN SUBUNIT ALPHA, MITOCHONDRIAL"/>
    <property type="match status" value="1"/>
</dbReference>
<keyword evidence="6 7" id="KW-0249">Electron transport</keyword>
<dbReference type="GO" id="GO:0050660">
    <property type="term" value="F:flavin adenine dinucleotide binding"/>
    <property type="evidence" value="ECO:0007669"/>
    <property type="project" value="InterPro"/>
</dbReference>
<evidence type="ECO:0000256" key="3">
    <source>
        <dbReference type="ARBA" id="ARBA00022448"/>
    </source>
</evidence>
<comment type="cofactor">
    <cofactor evidence="7 8">
        <name>FAD</name>
        <dbReference type="ChEBI" id="CHEBI:57692"/>
    </cofactor>
    <text evidence="7 8">Binds 1 FAD per dimer.</text>
</comment>
<evidence type="ECO:0000313" key="12">
    <source>
        <dbReference type="WBParaSite" id="ASIM_0001122701-mRNA-1"/>
    </source>
</evidence>
<feature type="binding site" evidence="8">
    <location>
        <begin position="262"/>
        <end position="263"/>
    </location>
    <ligand>
        <name>FAD</name>
        <dbReference type="ChEBI" id="CHEBI:57692"/>
    </ligand>
</feature>
<dbReference type="FunFam" id="3.40.50.620:FF:000041">
    <property type="entry name" value="Electron transfer flavoprotein alpha subunit"/>
    <property type="match status" value="1"/>
</dbReference>
<dbReference type="GO" id="GO:0009055">
    <property type="term" value="F:electron transfer activity"/>
    <property type="evidence" value="ECO:0007669"/>
    <property type="project" value="InterPro"/>
</dbReference>
<name>A0A0M3JT84_ANISI</name>
<gene>
    <name evidence="10" type="ORF">ASIM_LOCUS10785</name>
</gene>
<dbReference type="Gene3D" id="3.40.50.1220">
    <property type="entry name" value="TPP-binding domain"/>
    <property type="match status" value="1"/>
</dbReference>
<dbReference type="GO" id="GO:0045251">
    <property type="term" value="C:electron transfer flavoprotein complex"/>
    <property type="evidence" value="ECO:0007669"/>
    <property type="project" value="UniProtKB-ARBA"/>
</dbReference>
<feature type="binding site" evidence="8">
    <location>
        <begin position="293"/>
        <end position="300"/>
    </location>
    <ligand>
        <name>FAD</name>
        <dbReference type="ChEBI" id="CHEBI:57692"/>
    </ligand>
</feature>
<reference evidence="10 11" key="2">
    <citation type="submission" date="2018-11" db="EMBL/GenBank/DDBJ databases">
        <authorList>
            <consortium name="Pathogen Informatics"/>
        </authorList>
    </citation>
    <scope>NUCLEOTIDE SEQUENCE [LARGE SCALE GENOMIC DNA]</scope>
</reference>
<comment type="function">
    <text evidence="7">The electron transfer flavoprotein serves as a specific electron acceptor for several dehydrogenases, including five acyl-CoA dehydrogenases, glutaryl-CoA and sarcosine dehydrogenase. It transfers the electrons to the main mitochondrial respiratory chain via ETF-ubiquinone oxidoreductase (ETF dehydrogenase).</text>
</comment>
<keyword evidence="3 7" id="KW-0813">Transport</keyword>
<comment type="similarity">
    <text evidence="2 7">Belongs to the ETF alpha-subunit/FixB family.</text>
</comment>